<accession>A0A7G9QFW5</accession>
<dbReference type="NCBIfam" id="NF033709">
    <property type="entry name" value="PorV_fam"/>
    <property type="match status" value="1"/>
</dbReference>
<evidence type="ECO:0000259" key="2">
    <source>
        <dbReference type="Pfam" id="PF19572"/>
    </source>
</evidence>
<keyword evidence="1" id="KW-0732">Signal</keyword>
<dbReference type="Pfam" id="PF19572">
    <property type="entry name" value="PorV"/>
    <property type="match status" value="1"/>
</dbReference>
<dbReference type="EMBL" id="CP060723">
    <property type="protein sequence ID" value="QNN42240.1"/>
    <property type="molecule type" value="Genomic_DNA"/>
</dbReference>
<dbReference type="InterPro" id="IPR047799">
    <property type="entry name" value="T9SS_OM_PorV"/>
</dbReference>
<dbReference type="RefSeq" id="WP_187592777.1">
    <property type="nucleotide sequence ID" value="NZ_CP060723.1"/>
</dbReference>
<feature type="chain" id="PRO_5028896300" evidence="1">
    <location>
        <begin position="26"/>
        <end position="397"/>
    </location>
</feature>
<evidence type="ECO:0000313" key="4">
    <source>
        <dbReference type="Proteomes" id="UP000515806"/>
    </source>
</evidence>
<name>A0A7G9QFW5_9SPHI</name>
<sequence length="397" mass="42812">MNFKYISKLAFSAISMALVFGKTNAQVVIGNNTQPNGSELNNIITAVPFLLITPDARAGAMGDAGVAVAGDVNSASINASKLAFLDKPYGFSVSYSPWLKSLVPDINLAYLSGFYKLDDRNTIGASLRYFSLGSIQLTDINQQDLGISNPSELAFDVSYARSFGEEFSLGTSLRYINSNLASGQFSSSGQVHSGNALAVDISGLYKTSTTLFGKQAILSAGANISNIGTKMSYSDGGENFFLPTNFKIGGASTFTMDDFSTLTFALDFNKLLVPTQPIYDSNNNIISGKDPNRSVPAGIFGSFSDAPGGFKEELKEVGISTGLEYWYNQQFAVRAGYNYQSPMKGDSRYFTLGLGLKYNVFNIDFSYLIANAQTSPLANTLRFGLLFNFGDKKIVKK</sequence>
<feature type="domain" description="Type IX secretion system protein PorV" evidence="2">
    <location>
        <begin position="40"/>
        <end position="276"/>
    </location>
</feature>
<dbReference type="AlphaFoldDB" id="A0A7G9QFW5"/>
<dbReference type="Gene3D" id="2.40.160.60">
    <property type="entry name" value="Outer membrane protein transport protein (OMPP1/FadL/TodX)"/>
    <property type="match status" value="1"/>
</dbReference>
<gene>
    <name evidence="3" type="primary">porV</name>
    <name evidence="3" type="ORF">H9L23_24685</name>
</gene>
<protein>
    <submittedName>
        <fullName evidence="3">Type IX secretion system outer membrane channel protein PorV</fullName>
    </submittedName>
</protein>
<dbReference type="NCBIfam" id="NF033710">
    <property type="entry name" value="T9SS_OM_PorV"/>
    <property type="match status" value="1"/>
</dbReference>
<dbReference type="SUPFAM" id="SSF56935">
    <property type="entry name" value="Porins"/>
    <property type="match status" value="1"/>
</dbReference>
<evidence type="ECO:0000313" key="3">
    <source>
        <dbReference type="EMBL" id="QNN42240.1"/>
    </source>
</evidence>
<dbReference type="Proteomes" id="UP000515806">
    <property type="component" value="Chromosome"/>
</dbReference>
<feature type="signal peptide" evidence="1">
    <location>
        <begin position="1"/>
        <end position="25"/>
    </location>
</feature>
<dbReference type="InterPro" id="IPR045741">
    <property type="entry name" value="PorV"/>
</dbReference>
<keyword evidence="4" id="KW-1185">Reference proteome</keyword>
<dbReference type="KEGG" id="proe:H9L23_24685"/>
<evidence type="ECO:0000256" key="1">
    <source>
        <dbReference type="SAM" id="SignalP"/>
    </source>
</evidence>
<reference evidence="3 4" key="1">
    <citation type="submission" date="2020-08" db="EMBL/GenBank/DDBJ databases">
        <title>Genome sequence of Pedobacter roseus KACC 11594T.</title>
        <authorList>
            <person name="Hyun D.-W."/>
            <person name="Bae J.-W."/>
        </authorList>
    </citation>
    <scope>NUCLEOTIDE SEQUENCE [LARGE SCALE GENOMIC DNA]</scope>
    <source>
        <strain evidence="3 4">KACC 11594</strain>
    </source>
</reference>
<proteinExistence type="predicted"/>
<organism evidence="3 4">
    <name type="scientific">Pedobacter roseus</name>
    <dbReference type="NCBI Taxonomy" id="336820"/>
    <lineage>
        <taxon>Bacteria</taxon>
        <taxon>Pseudomonadati</taxon>
        <taxon>Bacteroidota</taxon>
        <taxon>Sphingobacteriia</taxon>
        <taxon>Sphingobacteriales</taxon>
        <taxon>Sphingobacteriaceae</taxon>
        <taxon>Pedobacter</taxon>
    </lineage>
</organism>